<dbReference type="InterPro" id="IPR036689">
    <property type="entry name" value="ESAT-6-like_sf"/>
</dbReference>
<reference evidence="2 3" key="1">
    <citation type="submission" date="2016-04" db="EMBL/GenBank/DDBJ databases">
        <authorList>
            <person name="Evans L.H."/>
            <person name="Alamgir A."/>
            <person name="Owens N."/>
            <person name="Weber N.D."/>
            <person name="Virtaneva K."/>
            <person name="Barbian K."/>
            <person name="Babar A."/>
            <person name="Rosenke K."/>
        </authorList>
    </citation>
    <scope>NUCLEOTIDE SEQUENCE [LARGE SCALE GENOMIC DNA]</scope>
    <source>
        <strain evidence="2 3">IFM 0406</strain>
    </source>
</reference>
<dbReference type="Pfam" id="PF06259">
    <property type="entry name" value="Abhydrolase_8"/>
    <property type="match status" value="1"/>
</dbReference>
<dbReference type="SUPFAM" id="SSF140453">
    <property type="entry name" value="EsxAB dimer-like"/>
    <property type="match status" value="1"/>
</dbReference>
<dbReference type="ESTHER" id="9noca-a0a164iqk9">
    <property type="family name" value="Duf_1023"/>
</dbReference>
<organism evidence="2 3">
    <name type="scientific">Nocardia terpenica</name>
    <dbReference type="NCBI Taxonomy" id="455432"/>
    <lineage>
        <taxon>Bacteria</taxon>
        <taxon>Bacillati</taxon>
        <taxon>Actinomycetota</taxon>
        <taxon>Actinomycetes</taxon>
        <taxon>Mycobacteriales</taxon>
        <taxon>Nocardiaceae</taxon>
        <taxon>Nocardia</taxon>
    </lineage>
</organism>
<evidence type="ECO:0000313" key="2">
    <source>
        <dbReference type="EMBL" id="KZM69664.1"/>
    </source>
</evidence>
<comment type="caution">
    <text evidence="2">The sequence shown here is derived from an EMBL/GenBank/DDBJ whole genome shotgun (WGS) entry which is preliminary data.</text>
</comment>
<dbReference type="EMBL" id="LWGR01000019">
    <property type="protein sequence ID" value="KZM69664.1"/>
    <property type="molecule type" value="Genomic_DNA"/>
</dbReference>
<accession>A0A164IQK9</accession>
<dbReference type="Gene3D" id="1.10.287.1060">
    <property type="entry name" value="ESAT-6-like"/>
    <property type="match status" value="1"/>
</dbReference>
<keyword evidence="3" id="KW-1185">Reference proteome</keyword>
<dbReference type="AlphaFoldDB" id="A0A164IQK9"/>
<name>A0A164IQK9_9NOCA</name>
<dbReference type="InterPro" id="IPR010427">
    <property type="entry name" value="DUF1023"/>
</dbReference>
<gene>
    <name evidence="2" type="ORF">AWN90_07775</name>
</gene>
<evidence type="ECO:0000259" key="1">
    <source>
        <dbReference type="Pfam" id="PF06259"/>
    </source>
</evidence>
<dbReference type="RefSeq" id="WP_067578968.1">
    <property type="nucleotide sequence ID" value="NZ_JABMCZ010000002.1"/>
</dbReference>
<feature type="domain" description="DUF1023" evidence="1">
    <location>
        <begin position="314"/>
        <end position="384"/>
    </location>
</feature>
<evidence type="ECO:0000313" key="3">
    <source>
        <dbReference type="Proteomes" id="UP000076512"/>
    </source>
</evidence>
<proteinExistence type="predicted"/>
<dbReference type="Proteomes" id="UP000076512">
    <property type="component" value="Unassembled WGS sequence"/>
</dbReference>
<dbReference type="STRING" id="455432.AWN90_07775"/>
<dbReference type="OrthoDB" id="5969911at2"/>
<sequence length="412" mass="44886">MSDHFTVSQVLSWNPGSLTEQAAEWDRQANELRTRMDTQNRAVDGSHDTFKGAAGDAMRVRFGQVYQKSRKVLEALENGRDAAKIASMNFTAAKGLVSAQKRTAEAKGLTVGDDGTCSIKEETKHGLYLSVGGDETKYNTAMAALQLDCNNETSFMKKVLDHAATTDANAVTEIGKAFADLPAADTFGNATTPKTEIIPPPKNGTPQQNRDWWNTLTPQQQREEISTHPADIGNLDGLPASARDQANRNEIPVERARLQDQLTLDMALANAGQDQARRNVDDVQGRLKDLDTIDDQLRKHPDAKLMALDMKNGRQGRAALAFGDPDTADHVAVTTPGLGTNVHGSLADMAKEGEALKQNAEHQLSRAGKTDTVAAIAWIGYECATRRWQFRMGVRDLPSVPRRSGELKLEAA</sequence>
<protein>
    <recommendedName>
        <fullName evidence="1">DUF1023 domain-containing protein</fullName>
    </recommendedName>
</protein>